<comment type="caution">
    <text evidence="1">The sequence shown here is derived from an EMBL/GenBank/DDBJ whole genome shotgun (WGS) entry which is preliminary data.</text>
</comment>
<sequence length="39" mass="4434">MYLQLITMKEVKAYAASANDAPLKEVNINRRDLLDNDVP</sequence>
<dbReference type="EMBL" id="BBMM01000012">
    <property type="protein sequence ID" value="GAL01642.1"/>
    <property type="molecule type" value="Genomic_DNA"/>
</dbReference>
<dbReference type="EMBL" id="BBLG01000013">
    <property type="protein sequence ID" value="GAK77823.1"/>
    <property type="molecule type" value="Genomic_DNA"/>
</dbReference>
<evidence type="ECO:0000313" key="4">
    <source>
        <dbReference type="Proteomes" id="UP000028980"/>
    </source>
</evidence>
<reference evidence="4 5" key="1">
    <citation type="journal article" date="2014" name="Genome Announc.">
        <title>Draft Genome Sequences of Marine Flavobacterium Nonlabens Strains NR17, NR24, NR27, NR32, NR33, and Ara13.</title>
        <authorList>
            <person name="Nakanishi M."/>
            <person name="Meirelles P."/>
            <person name="Suzuki R."/>
            <person name="Takatani N."/>
            <person name="Mino S."/>
            <person name="Suda W."/>
            <person name="Oshima K."/>
            <person name="Hattori M."/>
            <person name="Ohkuma M."/>
            <person name="Hosokawa M."/>
            <person name="Miyashita K."/>
            <person name="Thompson F.L."/>
            <person name="Niwa A."/>
            <person name="Sawabe T."/>
            <person name="Sawabe T."/>
        </authorList>
    </citation>
    <scope>NUCLEOTIDE SEQUENCE [LARGE SCALE GENOMIC DNA]</scope>
    <source>
        <strain evidence="3">JCM 19275</strain>
        <strain evidence="1">JCM 19296</strain>
        <strain evidence="2">JCM 19314</strain>
        <strain evidence="6">JCM19275</strain>
        <strain evidence="4">JCM19296</strain>
        <strain evidence="5">JCM19314</strain>
    </source>
</reference>
<gene>
    <name evidence="3" type="ORF">JCM19275_1553</name>
    <name evidence="1" type="ORF">JCM19296_3432</name>
    <name evidence="2" type="ORF">JCM19314_1426</name>
</gene>
<dbReference type="AlphaFoldDB" id="A0A081DFX7"/>
<name>A0A081DFX7_NONUL</name>
<evidence type="ECO:0000313" key="3">
    <source>
        <dbReference type="EMBL" id="GAL75670.1"/>
    </source>
</evidence>
<organism evidence="1 4">
    <name type="scientific">Nonlabens ulvanivorans</name>
    <name type="common">Persicivirga ulvanivorans</name>
    <dbReference type="NCBI Taxonomy" id="906888"/>
    <lineage>
        <taxon>Bacteria</taxon>
        <taxon>Pseudomonadati</taxon>
        <taxon>Bacteroidota</taxon>
        <taxon>Flavobacteriia</taxon>
        <taxon>Flavobacteriales</taxon>
        <taxon>Flavobacteriaceae</taxon>
        <taxon>Nonlabens</taxon>
    </lineage>
</organism>
<dbReference type="EMBL" id="BBNT01000006">
    <property type="protein sequence ID" value="GAL75670.1"/>
    <property type="molecule type" value="Genomic_DNA"/>
</dbReference>
<protein>
    <submittedName>
        <fullName evidence="1">Uncharacterized protein</fullName>
    </submittedName>
</protein>
<dbReference type="Proteomes" id="UP000029647">
    <property type="component" value="Unassembled WGS sequence"/>
</dbReference>
<dbReference type="Proteomes" id="UP000029226">
    <property type="component" value="Unassembled WGS sequence"/>
</dbReference>
<evidence type="ECO:0000313" key="5">
    <source>
        <dbReference type="Proteomes" id="UP000029226"/>
    </source>
</evidence>
<evidence type="ECO:0000313" key="6">
    <source>
        <dbReference type="Proteomes" id="UP000029647"/>
    </source>
</evidence>
<dbReference type="Proteomes" id="UP000028980">
    <property type="component" value="Unassembled WGS sequence"/>
</dbReference>
<accession>A0A081DFX7</accession>
<evidence type="ECO:0000313" key="2">
    <source>
        <dbReference type="EMBL" id="GAL01642.1"/>
    </source>
</evidence>
<evidence type="ECO:0000313" key="1">
    <source>
        <dbReference type="EMBL" id="GAK77823.1"/>
    </source>
</evidence>
<proteinExistence type="predicted"/>